<dbReference type="SUPFAM" id="SSF56281">
    <property type="entry name" value="Metallo-hydrolase/oxidoreductase"/>
    <property type="match status" value="1"/>
</dbReference>
<evidence type="ECO:0000313" key="2">
    <source>
        <dbReference type="Proteomes" id="UP000596049"/>
    </source>
</evidence>
<evidence type="ECO:0000313" key="1">
    <source>
        <dbReference type="EMBL" id="QQP12346.1"/>
    </source>
</evidence>
<dbReference type="InterPro" id="IPR036866">
    <property type="entry name" value="RibonucZ/Hydroxyglut_hydro"/>
</dbReference>
<dbReference type="EMBL" id="CP067341">
    <property type="protein sequence ID" value="QQP12346.1"/>
    <property type="molecule type" value="Genomic_DNA"/>
</dbReference>
<keyword evidence="2" id="KW-1185">Reference proteome</keyword>
<accession>A0ABX7AQW5</accession>
<proteinExistence type="predicted"/>
<sequence length="394" mass="45956">MYLYCERVLWDYKQNAYELVFDFYLREDLTTLSRFADLESNNNNTNLLKTLLVLNKVKVESYKGPRPGYWYDIPIEFFEKFLITETEPEYSLIKFNLTMQDNNELNFQQYRTINDELFINNETMNFHKCNFYNELNKLKDENNPKLIIRDVGCGNWNEIIWDDFHLIYDLGGDVKFKESEMNTIINRANLTKKFNVVISHWDLDHYRAILDLNDTQIKLMENIVVPSKMPNTLQLNNAFNRLQSSGINIDILSPAHKTKSGRRIELVSQGKVNNLELFRSSDGSNMNQSGIVITIEGNEKIGVLTGDHHYPQIYNNVLNVTSVKSYVIVVPHHGGNAGEFNKNIWDTLPLSEGALSTKSFRYRNLPQNKIHKFFIEDKSFHCTECHSSDFTSIL</sequence>
<reference evidence="1 2" key="1">
    <citation type="submission" date="2020-01" db="EMBL/GenBank/DDBJ databases">
        <authorList>
            <person name="Liu G."/>
            <person name="Liu B."/>
        </authorList>
    </citation>
    <scope>NUCLEOTIDE SEQUENCE [LARGE SCALE GENOMIC DNA]</scope>
    <source>
        <strain evidence="1 2">FJAT-51161</strain>
    </source>
</reference>
<dbReference type="RefSeq" id="WP_053595483.1">
    <property type="nucleotide sequence ID" value="NZ_CP067341.1"/>
</dbReference>
<organism evidence="1 2">
    <name type="scientific">Lysinibacillus agricola</name>
    <dbReference type="NCBI Taxonomy" id="2590012"/>
    <lineage>
        <taxon>Bacteria</taxon>
        <taxon>Bacillati</taxon>
        <taxon>Bacillota</taxon>
        <taxon>Bacilli</taxon>
        <taxon>Bacillales</taxon>
        <taxon>Bacillaceae</taxon>
        <taxon>Lysinibacillus</taxon>
    </lineage>
</organism>
<gene>
    <name evidence="1" type="ORF">FJQ98_25200</name>
</gene>
<name>A0ABX7AQW5_9BACI</name>
<protein>
    <submittedName>
        <fullName evidence="1">Aldolase</fullName>
    </submittedName>
</protein>
<dbReference type="Proteomes" id="UP000596049">
    <property type="component" value="Chromosome"/>
</dbReference>
<dbReference type="Gene3D" id="3.60.15.10">
    <property type="entry name" value="Ribonuclease Z/Hydroxyacylglutathione hydrolase-like"/>
    <property type="match status" value="1"/>
</dbReference>